<evidence type="ECO:0000313" key="10">
    <source>
        <dbReference type="Proteomes" id="UP000824469"/>
    </source>
</evidence>
<feature type="region of interest" description="Disordered" evidence="7">
    <location>
        <begin position="701"/>
        <end position="741"/>
    </location>
</feature>
<accession>A0AA38H1Z8</accession>
<dbReference type="InterPro" id="IPR027329">
    <property type="entry name" value="TPX2_C"/>
</dbReference>
<evidence type="ECO:0000259" key="8">
    <source>
        <dbReference type="Pfam" id="PF06886"/>
    </source>
</evidence>
<dbReference type="GO" id="GO:0005874">
    <property type="term" value="C:microtubule"/>
    <property type="evidence" value="ECO:0007669"/>
    <property type="project" value="UniProtKB-KW"/>
</dbReference>
<evidence type="ECO:0000313" key="9">
    <source>
        <dbReference type="EMBL" id="KAH9332035.1"/>
    </source>
</evidence>
<dbReference type="OMA" id="DEARTDH"/>
<evidence type="ECO:0000256" key="2">
    <source>
        <dbReference type="ARBA" id="ARBA00005885"/>
    </source>
</evidence>
<keyword evidence="10" id="KW-1185">Reference proteome</keyword>
<organism evidence="9 10">
    <name type="scientific">Taxus chinensis</name>
    <name type="common">Chinese yew</name>
    <name type="synonym">Taxus wallichiana var. chinensis</name>
    <dbReference type="NCBI Taxonomy" id="29808"/>
    <lineage>
        <taxon>Eukaryota</taxon>
        <taxon>Viridiplantae</taxon>
        <taxon>Streptophyta</taxon>
        <taxon>Embryophyta</taxon>
        <taxon>Tracheophyta</taxon>
        <taxon>Spermatophyta</taxon>
        <taxon>Pinopsida</taxon>
        <taxon>Pinidae</taxon>
        <taxon>Conifers II</taxon>
        <taxon>Cupressales</taxon>
        <taxon>Taxaceae</taxon>
        <taxon>Taxus</taxon>
    </lineage>
</organism>
<feature type="region of interest" description="Disordered" evidence="7">
    <location>
        <begin position="276"/>
        <end position="317"/>
    </location>
</feature>
<sequence>MLDDAVMDECGTDHAVARSLDFSSSATLDEVDMGRGVKVKLNSQTVESNIENSSLPDNLGSQLSSYLGEFGKEKEALDANTVSRTTKVAGLHELVMLAEEIESEEAAKMRGVEQKMIVQGNTSAKEETYHDQKKHLSEVRDERESQSKHKDEEDSKRNGAISNCHLSEVKSHKSGSNVLEKSGKGFSQMQKSRFPHSSTIHGVVKIGSRGSTDFSLKGNIGEKSQFAGMEDTMSASDGSDHQPIKVGTTRSKCTIPQPFALATEKRASTGVRPANVMTNSVSKHPPARSATLSSVSKKDQFSAKPAAQPTSNLSDLENLQTVKPAGDAKCKPSTVTSMPIFSFRCDERAEKRKEFYSKLEEKLNAKEVEKSQLQAKSKEQQEAELKMLRRSMTFRASPLPTFYHDGALPKVELKKIPPTRAKSPKLGRRKSYAGVESETNASQVGRLSRFSLDEKKGNVNLQIHTEENIKKSENKDKDGKGIRRSLNKLTSEKYFTSKSNATPLSPKQESSNSPEEELLDRSTEKFVASNISNNLSGSTSYTDTPIPQKFETVEEHIEVKSLFENNEIVRTMSDRDGLPVPKYEFAEEQNGAKSLDGQNVIVETDVRAEILKESCSPVNIVQNANTRTDFESENLQVSNGSKSNVNRSVSHFQPNGQNERMQGNNMDIRGTKLKFVRCSQQGSAVETNGKAVRNPRKEQLKAVTPYFKNSKRETGKSASSKKIGKGNNAITPMAADVSVQS</sequence>
<comment type="subcellular location">
    <subcellularLocation>
        <location evidence="1">Cytoplasm</location>
        <location evidence="1">Cytoskeleton</location>
    </subcellularLocation>
</comment>
<dbReference type="PANTHER" id="PTHR46372:SF2">
    <property type="entry name" value="PROTEIN WVD2-LIKE 3"/>
    <property type="match status" value="1"/>
</dbReference>
<feature type="compositionally biased region" description="Basic and acidic residues" evidence="7">
    <location>
        <begin position="124"/>
        <end position="157"/>
    </location>
</feature>
<reference evidence="9 10" key="1">
    <citation type="journal article" date="2021" name="Nat. Plants">
        <title>The Taxus genome provides insights into paclitaxel biosynthesis.</title>
        <authorList>
            <person name="Xiong X."/>
            <person name="Gou J."/>
            <person name="Liao Q."/>
            <person name="Li Y."/>
            <person name="Zhou Q."/>
            <person name="Bi G."/>
            <person name="Li C."/>
            <person name="Du R."/>
            <person name="Wang X."/>
            <person name="Sun T."/>
            <person name="Guo L."/>
            <person name="Liang H."/>
            <person name="Lu P."/>
            <person name="Wu Y."/>
            <person name="Zhang Z."/>
            <person name="Ro D.K."/>
            <person name="Shang Y."/>
            <person name="Huang S."/>
            <person name="Yan J."/>
        </authorList>
    </citation>
    <scope>NUCLEOTIDE SEQUENCE [LARGE SCALE GENOMIC DNA]</scope>
    <source>
        <strain evidence="9">Ta-2019</strain>
    </source>
</reference>
<feature type="compositionally biased region" description="Polar residues" evidence="7">
    <location>
        <begin position="308"/>
        <end position="317"/>
    </location>
</feature>
<dbReference type="EMBL" id="JAHRHJ020000001">
    <property type="protein sequence ID" value="KAH9332035.1"/>
    <property type="molecule type" value="Genomic_DNA"/>
</dbReference>
<feature type="region of interest" description="Disordered" evidence="7">
    <location>
        <begin position="121"/>
        <end position="194"/>
    </location>
</feature>
<evidence type="ECO:0000256" key="5">
    <source>
        <dbReference type="ARBA" id="ARBA00023212"/>
    </source>
</evidence>
<dbReference type="Proteomes" id="UP000824469">
    <property type="component" value="Unassembled WGS sequence"/>
</dbReference>
<evidence type="ECO:0000256" key="3">
    <source>
        <dbReference type="ARBA" id="ARBA00022490"/>
    </source>
</evidence>
<dbReference type="AlphaFoldDB" id="A0AA38H1Z8"/>
<dbReference type="PANTHER" id="PTHR46372">
    <property type="entry name" value="PROTEIN WVD2-LIKE 3"/>
    <property type="match status" value="1"/>
</dbReference>
<feature type="region of interest" description="Disordered" evidence="7">
    <location>
        <begin position="414"/>
        <end position="444"/>
    </location>
</feature>
<keyword evidence="6" id="KW-0175">Coiled coil</keyword>
<feature type="region of interest" description="Disordered" evidence="7">
    <location>
        <begin position="463"/>
        <end position="522"/>
    </location>
</feature>
<protein>
    <recommendedName>
        <fullName evidence="8">TPX2 C-terminal domain-containing protein</fullName>
    </recommendedName>
</protein>
<dbReference type="GO" id="GO:0000226">
    <property type="term" value="P:microtubule cytoskeleton organization"/>
    <property type="evidence" value="ECO:0007669"/>
    <property type="project" value="InterPro"/>
</dbReference>
<keyword evidence="5" id="KW-0206">Cytoskeleton</keyword>
<proteinExistence type="inferred from homology"/>
<comment type="similarity">
    <text evidence="2">Belongs to the TPX2 family.</text>
</comment>
<evidence type="ECO:0000256" key="6">
    <source>
        <dbReference type="SAM" id="Coils"/>
    </source>
</evidence>
<keyword evidence="3" id="KW-0963">Cytoplasm</keyword>
<feature type="compositionally biased region" description="Polar residues" evidence="7">
    <location>
        <begin position="174"/>
        <end position="194"/>
    </location>
</feature>
<comment type="caution">
    <text evidence="9">The sequence shown here is derived from an EMBL/GenBank/DDBJ whole genome shotgun (WGS) entry which is preliminary data.</text>
</comment>
<evidence type="ECO:0000256" key="7">
    <source>
        <dbReference type="SAM" id="MobiDB-lite"/>
    </source>
</evidence>
<feature type="domain" description="TPX2 C-terminal" evidence="8">
    <location>
        <begin position="341"/>
        <end position="410"/>
    </location>
</feature>
<dbReference type="GO" id="GO:0008017">
    <property type="term" value="F:microtubule binding"/>
    <property type="evidence" value="ECO:0007669"/>
    <property type="project" value="InterPro"/>
</dbReference>
<feature type="compositionally biased region" description="Basic residues" evidence="7">
    <location>
        <begin position="422"/>
        <end position="431"/>
    </location>
</feature>
<gene>
    <name evidence="9" type="ORF">KI387_004143</name>
</gene>
<evidence type="ECO:0000256" key="1">
    <source>
        <dbReference type="ARBA" id="ARBA00004245"/>
    </source>
</evidence>
<feature type="coiled-coil region" evidence="6">
    <location>
        <begin position="356"/>
        <end position="383"/>
    </location>
</feature>
<evidence type="ECO:0000256" key="4">
    <source>
        <dbReference type="ARBA" id="ARBA00022701"/>
    </source>
</evidence>
<feature type="compositionally biased region" description="Basic and acidic residues" evidence="7">
    <location>
        <begin position="464"/>
        <end position="481"/>
    </location>
</feature>
<dbReference type="Pfam" id="PF06886">
    <property type="entry name" value="TPX2"/>
    <property type="match status" value="1"/>
</dbReference>
<feature type="compositionally biased region" description="Polar residues" evidence="7">
    <location>
        <begin position="487"/>
        <end position="513"/>
    </location>
</feature>
<name>A0AA38H1Z8_TAXCH</name>
<keyword evidence="4" id="KW-0493">Microtubule</keyword>
<dbReference type="InterPro" id="IPR044806">
    <property type="entry name" value="WVD2/WDL1-4"/>
</dbReference>
<feature type="region of interest" description="Disordered" evidence="7">
    <location>
        <begin position="637"/>
        <end position="664"/>
    </location>
</feature>